<dbReference type="SMART" id="SM00387">
    <property type="entry name" value="HATPase_c"/>
    <property type="match status" value="1"/>
</dbReference>
<feature type="transmembrane region" description="Helical" evidence="8">
    <location>
        <begin position="21"/>
        <end position="41"/>
    </location>
</feature>
<evidence type="ECO:0000256" key="8">
    <source>
        <dbReference type="SAM" id="Phobius"/>
    </source>
</evidence>
<evidence type="ECO:0000256" key="5">
    <source>
        <dbReference type="ARBA" id="ARBA00022777"/>
    </source>
</evidence>
<feature type="domain" description="Histidine kinase" evidence="9">
    <location>
        <begin position="230"/>
        <end position="447"/>
    </location>
</feature>
<dbReference type="Proteomes" id="UP000092256">
    <property type="component" value="Unassembled WGS sequence"/>
</dbReference>
<keyword evidence="4" id="KW-0547">Nucleotide-binding</keyword>
<sequence length="454" mass="49588">MKNRLMTWLRGAPIKDALDSRNAPVIQGLLLFSAFSLPVNWAWHWARLPVSDAWTRVMVADMVIAVLALGAFVMVRRGRFRGAIVLYLTALLGGLLVGYLSLGFQAHMVDQTSQMLALILSGLALGRTALWRSFIAIMLIFGAGFIVDVRSPHVDGGAVKDSLHFIPSTVFAYSVIVLVIDRCVTALRESLVESEEGRRRLQIEMQARERAQAELLHAQKLELAGKVVSKAAHDFNNVLAAVIGLAEVRHLIDDPGNSLTESSKEMYSALMHIERASRTGVELAGRLLRFSRKENMNPEIFDVREAIDWLRPLLKQVLGGAVIYEFVSVDQDCCVYLDRSQFELSLLNVASNARDAMPDGGVFTLEVTVDEGVGAVCIIMTDTGLGMSDDVATQALEPFFTTKPAGSGTGLGLTAVHSLTISAGGELKVRTEHGHGTSIEISFPRARKGDLNIY</sequence>
<dbReference type="PANTHER" id="PTHR43065">
    <property type="entry name" value="SENSOR HISTIDINE KINASE"/>
    <property type="match status" value="1"/>
</dbReference>
<keyword evidence="3" id="KW-0808">Transferase</keyword>
<name>A0A1A6XTW8_STEMA</name>
<accession>A0A1A6XTW8</accession>
<dbReference type="Gene3D" id="3.30.565.10">
    <property type="entry name" value="Histidine kinase-like ATPase, C-terminal domain"/>
    <property type="match status" value="1"/>
</dbReference>
<reference evidence="10 11" key="1">
    <citation type="submission" date="2016-05" db="EMBL/GenBank/DDBJ databases">
        <title>Draft Genome Sequences of Stenotrophomonas maltophilia Strains Sm32COP, Sm41DVV, Sm46PAILV, SmF3, SmF22, SmSOFb1 and SmCVFa1, Isolated from Different Manures, in France.</title>
        <authorList>
            <person name="Nazaret S."/>
            <person name="Bodilis J."/>
        </authorList>
    </citation>
    <scope>NUCLEOTIDE SEQUENCE [LARGE SCALE GENOMIC DNA]</scope>
    <source>
        <strain evidence="10 11">Sm46PAILV</strain>
    </source>
</reference>
<evidence type="ECO:0000256" key="7">
    <source>
        <dbReference type="ARBA" id="ARBA00023012"/>
    </source>
</evidence>
<dbReference type="PROSITE" id="PS50109">
    <property type="entry name" value="HIS_KIN"/>
    <property type="match status" value="1"/>
</dbReference>
<dbReference type="InterPro" id="IPR004358">
    <property type="entry name" value="Sig_transdc_His_kin-like_C"/>
</dbReference>
<organism evidence="10 11">
    <name type="scientific">Stenotrophomonas maltophilia</name>
    <name type="common">Pseudomonas maltophilia</name>
    <name type="synonym">Xanthomonas maltophilia</name>
    <dbReference type="NCBI Taxonomy" id="40324"/>
    <lineage>
        <taxon>Bacteria</taxon>
        <taxon>Pseudomonadati</taxon>
        <taxon>Pseudomonadota</taxon>
        <taxon>Gammaproteobacteria</taxon>
        <taxon>Lysobacterales</taxon>
        <taxon>Lysobacteraceae</taxon>
        <taxon>Stenotrophomonas</taxon>
        <taxon>Stenotrophomonas maltophilia group</taxon>
    </lineage>
</organism>
<dbReference type="EC" id="2.7.13.3" evidence="2"/>
<dbReference type="AlphaFoldDB" id="A0A1A6XTW8"/>
<dbReference type="Gene3D" id="1.10.287.130">
    <property type="match status" value="1"/>
</dbReference>
<evidence type="ECO:0000256" key="4">
    <source>
        <dbReference type="ARBA" id="ARBA00022741"/>
    </source>
</evidence>
<dbReference type="InterPro" id="IPR003594">
    <property type="entry name" value="HATPase_dom"/>
</dbReference>
<evidence type="ECO:0000256" key="2">
    <source>
        <dbReference type="ARBA" id="ARBA00012438"/>
    </source>
</evidence>
<dbReference type="GO" id="GO:0000160">
    <property type="term" value="P:phosphorelay signal transduction system"/>
    <property type="evidence" value="ECO:0007669"/>
    <property type="project" value="UniProtKB-KW"/>
</dbReference>
<comment type="catalytic activity">
    <reaction evidence="1">
        <text>ATP + protein L-histidine = ADP + protein N-phospho-L-histidine.</text>
        <dbReference type="EC" id="2.7.13.3"/>
    </reaction>
</comment>
<evidence type="ECO:0000313" key="11">
    <source>
        <dbReference type="Proteomes" id="UP000092256"/>
    </source>
</evidence>
<dbReference type="InterPro" id="IPR005467">
    <property type="entry name" value="His_kinase_dom"/>
</dbReference>
<evidence type="ECO:0000313" key="10">
    <source>
        <dbReference type="EMBL" id="OBU66029.1"/>
    </source>
</evidence>
<comment type="caution">
    <text evidence="10">The sequence shown here is derived from an EMBL/GenBank/DDBJ whole genome shotgun (WGS) entry which is preliminary data.</text>
</comment>
<feature type="transmembrane region" description="Helical" evidence="8">
    <location>
        <begin position="85"/>
        <end position="109"/>
    </location>
</feature>
<evidence type="ECO:0000256" key="3">
    <source>
        <dbReference type="ARBA" id="ARBA00022679"/>
    </source>
</evidence>
<dbReference type="GO" id="GO:0004673">
    <property type="term" value="F:protein histidine kinase activity"/>
    <property type="evidence" value="ECO:0007669"/>
    <property type="project" value="UniProtKB-EC"/>
</dbReference>
<protein>
    <recommendedName>
        <fullName evidence="2">histidine kinase</fullName>
        <ecNumber evidence="2">2.7.13.3</ecNumber>
    </recommendedName>
</protein>
<dbReference type="InterPro" id="IPR036890">
    <property type="entry name" value="HATPase_C_sf"/>
</dbReference>
<dbReference type="EMBL" id="LYVJ01000009">
    <property type="protein sequence ID" value="OBU66029.1"/>
    <property type="molecule type" value="Genomic_DNA"/>
</dbReference>
<keyword evidence="8" id="KW-1133">Transmembrane helix</keyword>
<feature type="transmembrane region" description="Helical" evidence="8">
    <location>
        <begin position="53"/>
        <end position="73"/>
    </location>
</feature>
<evidence type="ECO:0000259" key="9">
    <source>
        <dbReference type="PROSITE" id="PS50109"/>
    </source>
</evidence>
<feature type="transmembrane region" description="Helical" evidence="8">
    <location>
        <begin position="162"/>
        <end position="180"/>
    </location>
</feature>
<dbReference type="PRINTS" id="PR00344">
    <property type="entry name" value="BCTRLSENSOR"/>
</dbReference>
<evidence type="ECO:0000256" key="6">
    <source>
        <dbReference type="ARBA" id="ARBA00022840"/>
    </source>
</evidence>
<proteinExistence type="predicted"/>
<keyword evidence="8" id="KW-0472">Membrane</keyword>
<keyword evidence="5" id="KW-0418">Kinase</keyword>
<feature type="transmembrane region" description="Helical" evidence="8">
    <location>
        <begin position="129"/>
        <end position="150"/>
    </location>
</feature>
<dbReference type="PANTHER" id="PTHR43065:SF46">
    <property type="entry name" value="C4-DICARBOXYLATE TRANSPORT SENSOR PROTEIN DCTB"/>
    <property type="match status" value="1"/>
</dbReference>
<evidence type="ECO:0000256" key="1">
    <source>
        <dbReference type="ARBA" id="ARBA00000085"/>
    </source>
</evidence>
<keyword evidence="7" id="KW-0902">Two-component regulatory system</keyword>
<gene>
    <name evidence="10" type="ORF">A9K58_12875</name>
</gene>
<dbReference type="GO" id="GO:0005524">
    <property type="term" value="F:ATP binding"/>
    <property type="evidence" value="ECO:0007669"/>
    <property type="project" value="UniProtKB-KW"/>
</dbReference>
<keyword evidence="6" id="KW-0067">ATP-binding</keyword>
<dbReference type="Pfam" id="PF02518">
    <property type="entry name" value="HATPase_c"/>
    <property type="match status" value="1"/>
</dbReference>
<keyword evidence="8" id="KW-0812">Transmembrane</keyword>
<dbReference type="SUPFAM" id="SSF55874">
    <property type="entry name" value="ATPase domain of HSP90 chaperone/DNA topoisomerase II/histidine kinase"/>
    <property type="match status" value="1"/>
</dbReference>